<sequence>MWQPYKMWPGARQSVVGPKMLLDTDMASGVIRSPYSFDIPHAFIFNESQFVVPKFCGPYMEIVKHFAEVYHYQLFLDPLESLPKKSVVEQDIISGKYNLSLHGVIIRPEATSDFFNATQHSYPLELMTNCVMVPLAPELPKWMYMVWPLGKYIWTCLFLGTFYVALLLRYVHWREPGNATRSYTRNVLHAMALLMFSANMNMSVKLKHASIRVIIFYTLLYIFGFILTNYHLSHMTAFDMKPVFLRPIDTWSDLIHSRLRIVIHDSLLDELRWLPDYQALLASPSRSYAYVVTQDAWLFFNRQQKVLIQPYFHLSKVCFGGLFNALPMASNASFAGSLNKFILNVWQAGLWNYWEELAFRHAEQAGYAKVFLDTYPVEPLNLEFFSTAWIVLSAGIPISSLAFCLELFIHRRKQRRPQYERFECYDY</sequence>
<keyword evidence="4 8" id="KW-1133">Transmembrane helix</keyword>
<feature type="transmembrane region" description="Helical" evidence="8">
    <location>
        <begin position="214"/>
        <end position="232"/>
    </location>
</feature>
<dbReference type="Proteomes" id="UP000035880">
    <property type="component" value="Chromosome 2R"/>
</dbReference>
<dbReference type="KEGG" id="dsi:Dsimw501_GD11464"/>
<dbReference type="GO" id="GO:0005886">
    <property type="term" value="C:plasma membrane"/>
    <property type="evidence" value="ECO:0007669"/>
    <property type="project" value="UniProtKB-SubCell"/>
</dbReference>
<comment type="subcellular location">
    <subcellularLocation>
        <location evidence="1">Cell membrane</location>
        <topology evidence="1">Multi-pass membrane protein</topology>
    </subcellularLocation>
</comment>
<keyword evidence="3 8" id="KW-0812">Transmembrane</keyword>
<dbReference type="PANTHER" id="PTHR42643">
    <property type="entry name" value="IONOTROPIC RECEPTOR 20A-RELATED"/>
    <property type="match status" value="1"/>
</dbReference>
<reference evidence="9" key="1">
    <citation type="journal article" date="2013" name="Genome Res.">
        <title>A second-generation assembly of the Drosophila simulans genome provides new insights into patterns of lineage-specific divergence.</title>
        <authorList>
            <person name="Hu T.T."/>
            <person name="Eisen M.B."/>
            <person name="Thornton K.R."/>
            <person name="Andolfatto P."/>
        </authorList>
    </citation>
    <scope>NUCLEOTIDE SEQUENCE [LARGE SCALE GENOMIC DNA]</scope>
    <source>
        <strain evidence="9">W501</strain>
    </source>
</reference>
<organism evidence="9">
    <name type="scientific">Drosophila simulans</name>
    <name type="common">Fruit fly</name>
    <dbReference type="NCBI Taxonomy" id="7240"/>
    <lineage>
        <taxon>Eukaryota</taxon>
        <taxon>Metazoa</taxon>
        <taxon>Ecdysozoa</taxon>
        <taxon>Arthropoda</taxon>
        <taxon>Hexapoda</taxon>
        <taxon>Insecta</taxon>
        <taxon>Pterygota</taxon>
        <taxon>Neoptera</taxon>
        <taxon>Endopterygota</taxon>
        <taxon>Diptera</taxon>
        <taxon>Brachycera</taxon>
        <taxon>Muscomorpha</taxon>
        <taxon>Ephydroidea</taxon>
        <taxon>Drosophilidae</taxon>
        <taxon>Drosophila</taxon>
        <taxon>Sophophora</taxon>
    </lineage>
</organism>
<keyword evidence="6" id="KW-0675">Receptor</keyword>
<proteinExistence type="predicted"/>
<keyword evidence="7" id="KW-0325">Glycoprotein</keyword>
<evidence type="ECO:0008006" key="10">
    <source>
        <dbReference type="Google" id="ProtNLM"/>
    </source>
</evidence>
<gene>
    <name evidence="9" type="primary">Dsim\GD11464</name>
    <name evidence="9" type="ORF">Dsimw501_GD11464</name>
</gene>
<dbReference type="EMBL" id="CM002911">
    <property type="protein sequence ID" value="KMY95136.1"/>
    <property type="molecule type" value="Genomic_DNA"/>
</dbReference>
<reference evidence="9" key="2">
    <citation type="submission" date="2014-06" db="EMBL/GenBank/DDBJ databases">
        <authorList>
            <person name="Hu T."/>
            <person name="Eisen M.B."/>
            <person name="Thornton K.R."/>
            <person name="Andolfatto P."/>
        </authorList>
    </citation>
    <scope>NUCLEOTIDE SEQUENCE</scope>
    <source>
        <strain evidence="9">W501</strain>
    </source>
</reference>
<evidence type="ECO:0000256" key="3">
    <source>
        <dbReference type="ARBA" id="ARBA00022692"/>
    </source>
</evidence>
<keyword evidence="2" id="KW-1003">Cell membrane</keyword>
<feature type="transmembrane region" description="Helical" evidence="8">
    <location>
        <begin position="388"/>
        <end position="409"/>
    </location>
</feature>
<evidence type="ECO:0000313" key="9">
    <source>
        <dbReference type="EMBL" id="KMY95136.1"/>
    </source>
</evidence>
<evidence type="ECO:0000256" key="7">
    <source>
        <dbReference type="ARBA" id="ARBA00023180"/>
    </source>
</evidence>
<feature type="transmembrane region" description="Helical" evidence="8">
    <location>
        <begin position="152"/>
        <end position="171"/>
    </location>
</feature>
<name>A0A0J9RGU5_DROSI</name>
<evidence type="ECO:0000256" key="1">
    <source>
        <dbReference type="ARBA" id="ARBA00004651"/>
    </source>
</evidence>
<protein>
    <recommendedName>
        <fullName evidence="10">Ionotropic glutamate receptor C-terminal domain-containing protein</fullName>
    </recommendedName>
</protein>
<evidence type="ECO:0000256" key="6">
    <source>
        <dbReference type="ARBA" id="ARBA00023170"/>
    </source>
</evidence>
<evidence type="ECO:0000256" key="5">
    <source>
        <dbReference type="ARBA" id="ARBA00023136"/>
    </source>
</evidence>
<keyword evidence="5 8" id="KW-0472">Membrane</keyword>
<dbReference type="AlphaFoldDB" id="A0A0J9RGU5"/>
<reference evidence="9" key="3">
    <citation type="submission" date="2015-04" db="EMBL/GenBank/DDBJ databases">
        <authorList>
            <consortium name="FlyBase"/>
        </authorList>
    </citation>
    <scope>NUCLEOTIDE SEQUENCE</scope>
    <source>
        <strain evidence="9">W501</strain>
    </source>
</reference>
<accession>A0A0J9RGU5</accession>
<dbReference type="OrthoDB" id="8044407at2759"/>
<dbReference type="InterPro" id="IPR052192">
    <property type="entry name" value="Insect_Ionotropic_Sensory_Rcpt"/>
</dbReference>
<evidence type="ECO:0000256" key="8">
    <source>
        <dbReference type="SAM" id="Phobius"/>
    </source>
</evidence>
<evidence type="ECO:0000256" key="4">
    <source>
        <dbReference type="ARBA" id="ARBA00022989"/>
    </source>
</evidence>
<evidence type="ECO:0000256" key="2">
    <source>
        <dbReference type="ARBA" id="ARBA00022475"/>
    </source>
</evidence>
<dbReference type="PANTHER" id="PTHR42643:SF41">
    <property type="entry name" value="IONOTROPIC RECEPTOR 20A-RELATED"/>
    <property type="match status" value="1"/>
</dbReference>